<feature type="transmembrane region" description="Helical" evidence="17">
    <location>
        <begin position="196"/>
        <end position="213"/>
    </location>
</feature>
<dbReference type="PANTHER" id="PTHR30474:SF2">
    <property type="entry name" value="PEPTIDOGLYCAN GLYCOSYLTRANSFERASE FTSW-RELATED"/>
    <property type="match status" value="1"/>
</dbReference>
<dbReference type="GO" id="GO:0032153">
    <property type="term" value="C:cell division site"/>
    <property type="evidence" value="ECO:0007669"/>
    <property type="project" value="TreeGrafter"/>
</dbReference>
<dbReference type="GO" id="GO:0051301">
    <property type="term" value="P:cell division"/>
    <property type="evidence" value="ECO:0007669"/>
    <property type="project" value="InterPro"/>
</dbReference>
<feature type="transmembrane region" description="Helical" evidence="17">
    <location>
        <begin position="172"/>
        <end position="190"/>
    </location>
</feature>
<evidence type="ECO:0000256" key="15">
    <source>
        <dbReference type="ARBA" id="ARBA00049902"/>
    </source>
</evidence>
<evidence type="ECO:0000256" key="16">
    <source>
        <dbReference type="ARBA" id="ARBA00049966"/>
    </source>
</evidence>
<dbReference type="eggNOG" id="COG0772">
    <property type="taxonomic scope" value="Bacteria"/>
</dbReference>
<dbReference type="GO" id="GO:0005886">
    <property type="term" value="C:plasma membrane"/>
    <property type="evidence" value="ECO:0007669"/>
    <property type="project" value="TreeGrafter"/>
</dbReference>
<feature type="transmembrane region" description="Helical" evidence="17">
    <location>
        <begin position="319"/>
        <end position="340"/>
    </location>
</feature>
<comment type="caution">
    <text evidence="18">The sequence shown here is derived from an EMBL/GenBank/DDBJ whole genome shotgun (WGS) entry which is preliminary data.</text>
</comment>
<comment type="catalytic activity">
    <reaction evidence="15">
        <text>[GlcNAc-(1-&gt;4)-Mur2Ac(oyl-L-Ala-gamma-D-Glu-L-Lys-D-Ala-D-Ala)](n)-di-trans,octa-cis-undecaprenyl diphosphate + beta-D-GlcNAc-(1-&gt;4)-Mur2Ac(oyl-L-Ala-gamma-D-Glu-L-Lys-D-Ala-D-Ala)-di-trans,octa-cis-undecaprenyl diphosphate = [GlcNAc-(1-&gt;4)-Mur2Ac(oyl-L-Ala-gamma-D-Glu-L-Lys-D-Ala-D-Ala)](n+1)-di-trans,octa-cis-undecaprenyl diphosphate + di-trans,octa-cis-undecaprenyl diphosphate + H(+)</text>
        <dbReference type="Rhea" id="RHEA:23708"/>
        <dbReference type="Rhea" id="RHEA-COMP:9602"/>
        <dbReference type="Rhea" id="RHEA-COMP:9603"/>
        <dbReference type="ChEBI" id="CHEBI:15378"/>
        <dbReference type="ChEBI" id="CHEBI:58405"/>
        <dbReference type="ChEBI" id="CHEBI:60033"/>
        <dbReference type="ChEBI" id="CHEBI:78435"/>
        <dbReference type="EC" id="2.4.99.28"/>
    </reaction>
</comment>
<feature type="transmembrane region" description="Helical" evidence="17">
    <location>
        <begin position="352"/>
        <end position="376"/>
    </location>
</feature>
<feature type="transmembrane region" description="Helical" evidence="17">
    <location>
        <begin position="142"/>
        <end position="160"/>
    </location>
</feature>
<dbReference type="GO" id="GO:0015648">
    <property type="term" value="F:lipid-linked peptidoglycan transporter activity"/>
    <property type="evidence" value="ECO:0007669"/>
    <property type="project" value="TreeGrafter"/>
</dbReference>
<proteinExistence type="inferred from homology"/>
<evidence type="ECO:0000256" key="1">
    <source>
        <dbReference type="ARBA" id="ARBA00004141"/>
    </source>
</evidence>
<reference evidence="18 19" key="2">
    <citation type="submission" date="2007-09" db="EMBL/GenBank/DDBJ databases">
        <authorList>
            <person name="Fulton L."/>
            <person name="Clifton S."/>
            <person name="Fulton B."/>
            <person name="Xu J."/>
            <person name="Minx P."/>
            <person name="Pepin K.H."/>
            <person name="Johnson M."/>
            <person name="Thiruvilangam P."/>
            <person name="Bhonagiri V."/>
            <person name="Nash W.E."/>
            <person name="Mardis E.R."/>
            <person name="Wilson R.K."/>
        </authorList>
    </citation>
    <scope>NUCLEOTIDE SEQUENCE [LARGE SCALE GENOMIC DNA]</scope>
    <source>
        <strain evidence="18 19">DSM 3991</strain>
    </source>
</reference>
<feature type="transmembrane region" description="Helical" evidence="17">
    <location>
        <begin position="73"/>
        <end position="92"/>
    </location>
</feature>
<dbReference type="Proteomes" id="UP000004090">
    <property type="component" value="Unassembled WGS sequence"/>
</dbReference>
<evidence type="ECO:0000256" key="8">
    <source>
        <dbReference type="ARBA" id="ARBA00023136"/>
    </source>
</evidence>
<evidence type="ECO:0000256" key="10">
    <source>
        <dbReference type="ARBA" id="ARBA00033270"/>
    </source>
</evidence>
<protein>
    <recommendedName>
        <fullName evidence="12">Probable peptidoglycan glycosyltransferase FtsW</fullName>
        <ecNumber evidence="14">2.4.99.28</ecNumber>
    </recommendedName>
    <alternativeName>
        <fullName evidence="13">Cell division protein FtsW</fullName>
    </alternativeName>
    <alternativeName>
        <fullName evidence="10">Cell wall polymerase</fullName>
    </alternativeName>
    <alternativeName>
        <fullName evidence="9">Peptidoglycan polymerase</fullName>
    </alternativeName>
</protein>
<evidence type="ECO:0000256" key="9">
    <source>
        <dbReference type="ARBA" id="ARBA00032370"/>
    </source>
</evidence>
<comment type="similarity">
    <text evidence="11">Belongs to the SEDS family. FtsW subfamily.</text>
</comment>
<evidence type="ECO:0000256" key="2">
    <source>
        <dbReference type="ARBA" id="ARBA00022676"/>
    </source>
</evidence>
<feature type="transmembrane region" description="Helical" evidence="17">
    <location>
        <begin position="38"/>
        <end position="61"/>
    </location>
</feature>
<reference evidence="18 19" key="1">
    <citation type="submission" date="2007-09" db="EMBL/GenBank/DDBJ databases">
        <title>Draft genome sequence of Eubacterium dolichum (DSM 3991).</title>
        <authorList>
            <person name="Sudarsanam P."/>
            <person name="Ley R."/>
            <person name="Guruge J."/>
            <person name="Turnbaugh P.J."/>
            <person name="Mahowald M."/>
            <person name="Liep D."/>
            <person name="Gordon J."/>
        </authorList>
    </citation>
    <scope>NUCLEOTIDE SEQUENCE [LARGE SCALE GENOMIC DNA]</scope>
    <source>
        <strain evidence="18 19">DSM 3991</strain>
    </source>
</reference>
<evidence type="ECO:0000313" key="18">
    <source>
        <dbReference type="EMBL" id="EDP12396.1"/>
    </source>
</evidence>
<feature type="transmembrane region" description="Helical" evidence="17">
    <location>
        <begin position="104"/>
        <end position="122"/>
    </location>
</feature>
<evidence type="ECO:0000256" key="13">
    <source>
        <dbReference type="ARBA" id="ARBA00041418"/>
    </source>
</evidence>
<comment type="subcellular location">
    <subcellularLocation>
        <location evidence="1">Membrane</location>
        <topology evidence="1">Multi-pass membrane protein</topology>
    </subcellularLocation>
</comment>
<dbReference type="InterPro" id="IPR018365">
    <property type="entry name" value="Cell_cycle_FtsW-rel_CS"/>
</dbReference>
<dbReference type="GO" id="GO:0009252">
    <property type="term" value="P:peptidoglycan biosynthetic process"/>
    <property type="evidence" value="ECO:0007669"/>
    <property type="project" value="UniProtKB-KW"/>
</dbReference>
<evidence type="ECO:0000256" key="6">
    <source>
        <dbReference type="ARBA" id="ARBA00022984"/>
    </source>
</evidence>
<dbReference type="PROSITE" id="PS00428">
    <property type="entry name" value="FTSW_RODA_SPOVE"/>
    <property type="match status" value="1"/>
</dbReference>
<organism evidence="18 19">
    <name type="scientific">Amedibacillus dolichus DSM 3991</name>
    <dbReference type="NCBI Taxonomy" id="428127"/>
    <lineage>
        <taxon>Bacteria</taxon>
        <taxon>Bacillati</taxon>
        <taxon>Bacillota</taxon>
        <taxon>Erysipelotrichia</taxon>
        <taxon>Erysipelotrichales</taxon>
        <taxon>Erysipelotrichaceae</taxon>
        <taxon>Amedibacillus</taxon>
    </lineage>
</organism>
<dbReference type="Pfam" id="PF01098">
    <property type="entry name" value="FTSW_RODA_SPOVE"/>
    <property type="match status" value="1"/>
</dbReference>
<keyword evidence="3" id="KW-0808">Transferase</keyword>
<dbReference type="GO" id="GO:0008955">
    <property type="term" value="F:peptidoglycan glycosyltransferase activity"/>
    <property type="evidence" value="ECO:0007669"/>
    <property type="project" value="UniProtKB-EC"/>
</dbReference>
<dbReference type="STRING" id="428127.EUBDOL_00031"/>
<keyword evidence="4 17" id="KW-0812">Transmembrane</keyword>
<comment type="function">
    <text evidence="16">Peptidoglycan polymerase that is essential for cell division.</text>
</comment>
<name>A8R7Q0_9FIRM</name>
<sequence>MKKKKNMVLLYYEKGRSLTSVRIKNVIISLKLPKKYDILIQATVLLLIAFGTLMICSTTVGKTAQDTMALPKAMLKQGVFICVSYCLMMFFANNFSLSKFRKHYLIVGAVILIALFSTRFFTEVYGSKAWIRIPLPGMEVTLQPSEFAKVYLIVLIGLFVEMAGHRRLDFWSIVRIPVLFFAAMLILIVLQPDLGAAAILCLLAAICFLIPSHQGLRQKQKWVKWLLVIGSILALLFTSNIGIKILSEIPFLSHVAQRIENTINPFNDPFNTGYQAINGLYGIARGGLTGVGLGQSIQKYGYLTQSDNDYILSIIIEELGIFGFLFVVLCYGLLIQRLFYYAFRTKSEGYKVILIGSAMYIFLHFALNVGGVSGLIPLTGVPLLFISSGGSSLMSIMSAMGICQAIISRIRRQGADQLPNQRIKKKES</sequence>
<keyword evidence="6" id="KW-0573">Peptidoglycan synthesis</keyword>
<dbReference type="EC" id="2.4.99.28" evidence="14"/>
<feature type="transmembrane region" description="Helical" evidence="17">
    <location>
        <begin position="225"/>
        <end position="243"/>
    </location>
</feature>
<evidence type="ECO:0000256" key="12">
    <source>
        <dbReference type="ARBA" id="ARBA00041185"/>
    </source>
</evidence>
<dbReference type="PANTHER" id="PTHR30474">
    <property type="entry name" value="CELL CYCLE PROTEIN"/>
    <property type="match status" value="1"/>
</dbReference>
<evidence type="ECO:0000256" key="4">
    <source>
        <dbReference type="ARBA" id="ARBA00022692"/>
    </source>
</evidence>
<accession>A8R7Q0</accession>
<dbReference type="InterPro" id="IPR001182">
    <property type="entry name" value="FtsW/RodA"/>
</dbReference>
<keyword evidence="2" id="KW-0328">Glycosyltransferase</keyword>
<evidence type="ECO:0000256" key="5">
    <source>
        <dbReference type="ARBA" id="ARBA00022960"/>
    </source>
</evidence>
<evidence type="ECO:0000313" key="19">
    <source>
        <dbReference type="Proteomes" id="UP000004090"/>
    </source>
</evidence>
<dbReference type="AlphaFoldDB" id="A8R7Q0"/>
<evidence type="ECO:0000256" key="11">
    <source>
        <dbReference type="ARBA" id="ARBA00038053"/>
    </source>
</evidence>
<evidence type="ECO:0000256" key="3">
    <source>
        <dbReference type="ARBA" id="ARBA00022679"/>
    </source>
</evidence>
<feature type="transmembrane region" description="Helical" evidence="17">
    <location>
        <begin position="382"/>
        <end position="407"/>
    </location>
</feature>
<dbReference type="HOGENOM" id="CLU_029243_1_2_9"/>
<keyword evidence="7 17" id="KW-1133">Transmembrane helix</keyword>
<evidence type="ECO:0000256" key="14">
    <source>
        <dbReference type="ARBA" id="ARBA00044770"/>
    </source>
</evidence>
<keyword evidence="5" id="KW-0133">Cell shape</keyword>
<dbReference type="GO" id="GO:0008360">
    <property type="term" value="P:regulation of cell shape"/>
    <property type="evidence" value="ECO:0007669"/>
    <property type="project" value="UniProtKB-KW"/>
</dbReference>
<gene>
    <name evidence="18" type="ORF">EUBDOL_00031</name>
</gene>
<dbReference type="EMBL" id="ABAW02000002">
    <property type="protein sequence ID" value="EDP12396.1"/>
    <property type="molecule type" value="Genomic_DNA"/>
</dbReference>
<keyword evidence="8 17" id="KW-0472">Membrane</keyword>
<evidence type="ECO:0000256" key="7">
    <source>
        <dbReference type="ARBA" id="ARBA00022989"/>
    </source>
</evidence>
<evidence type="ECO:0000256" key="17">
    <source>
        <dbReference type="SAM" id="Phobius"/>
    </source>
</evidence>